<keyword evidence="20" id="KW-1185">Reference proteome</keyword>
<feature type="binding site" evidence="12">
    <location>
        <position position="387"/>
    </location>
    <ligand>
        <name>Zn(2+)</name>
        <dbReference type="ChEBI" id="CHEBI:29105"/>
        <note>catalytic</note>
    </ligand>
</feature>
<dbReference type="InterPro" id="IPR001930">
    <property type="entry name" value="Peptidase_M1"/>
</dbReference>
<dbReference type="SUPFAM" id="SSF55486">
    <property type="entry name" value="Metalloproteases ('zincins'), catalytic domain"/>
    <property type="match status" value="1"/>
</dbReference>
<dbReference type="InterPro" id="IPR027268">
    <property type="entry name" value="Peptidase_M4/M1_CTD_sf"/>
</dbReference>
<evidence type="ECO:0000256" key="12">
    <source>
        <dbReference type="PIRSR" id="PIRSR634016-3"/>
    </source>
</evidence>
<dbReference type="EMBL" id="CAJHJT010000001">
    <property type="protein sequence ID" value="CAD6995180.1"/>
    <property type="molecule type" value="Genomic_DNA"/>
</dbReference>
<evidence type="ECO:0000256" key="1">
    <source>
        <dbReference type="ARBA" id="ARBA00004609"/>
    </source>
</evidence>
<dbReference type="InterPro" id="IPR024571">
    <property type="entry name" value="ERAP1-like_C_dom"/>
</dbReference>
<keyword evidence="10" id="KW-0449">Lipoprotein</keyword>
<evidence type="ECO:0000259" key="17">
    <source>
        <dbReference type="Pfam" id="PF11838"/>
    </source>
</evidence>
<dbReference type="FunFam" id="1.10.390.10:FF:000013">
    <property type="entry name" value="Aminopeptidase N"/>
    <property type="match status" value="1"/>
</dbReference>
<dbReference type="InterPro" id="IPR050344">
    <property type="entry name" value="Peptidase_M1_aminopeptidases"/>
</dbReference>
<dbReference type="PANTHER" id="PTHR11533:SF299">
    <property type="entry name" value="AMINOPEPTIDASE"/>
    <property type="match status" value="1"/>
</dbReference>
<evidence type="ECO:0000256" key="5">
    <source>
        <dbReference type="ARBA" id="ARBA00022670"/>
    </source>
</evidence>
<proteinExistence type="inferred from homology"/>
<dbReference type="SUPFAM" id="SSF63737">
    <property type="entry name" value="Leukotriene A4 hydrolase N-terminal domain"/>
    <property type="match status" value="1"/>
</dbReference>
<feature type="signal peptide" evidence="15">
    <location>
        <begin position="1"/>
        <end position="38"/>
    </location>
</feature>
<evidence type="ECO:0000313" key="19">
    <source>
        <dbReference type="EMBL" id="CAD6995180.1"/>
    </source>
</evidence>
<organism evidence="19 20">
    <name type="scientific">Ceratitis capitata</name>
    <name type="common">Mediterranean fruit fly</name>
    <name type="synonym">Tephritis capitata</name>
    <dbReference type="NCBI Taxonomy" id="7213"/>
    <lineage>
        <taxon>Eukaryota</taxon>
        <taxon>Metazoa</taxon>
        <taxon>Ecdysozoa</taxon>
        <taxon>Arthropoda</taxon>
        <taxon>Hexapoda</taxon>
        <taxon>Insecta</taxon>
        <taxon>Pterygota</taxon>
        <taxon>Neoptera</taxon>
        <taxon>Endopterygota</taxon>
        <taxon>Diptera</taxon>
        <taxon>Brachycera</taxon>
        <taxon>Muscomorpha</taxon>
        <taxon>Tephritoidea</taxon>
        <taxon>Tephritidae</taxon>
        <taxon>Ceratitis</taxon>
        <taxon>Ceratitis</taxon>
    </lineage>
</organism>
<dbReference type="GO" id="GO:0005737">
    <property type="term" value="C:cytoplasm"/>
    <property type="evidence" value="ECO:0007669"/>
    <property type="project" value="TreeGrafter"/>
</dbReference>
<keyword evidence="4" id="KW-0336">GPI-anchor</keyword>
<keyword evidence="8 12" id="KW-0862">Zinc</keyword>
<dbReference type="GO" id="GO:0004177">
    <property type="term" value="F:aminopeptidase activity"/>
    <property type="evidence" value="ECO:0007669"/>
    <property type="project" value="UniProtKB-KW"/>
</dbReference>
<dbReference type="InterPro" id="IPR014782">
    <property type="entry name" value="Peptidase_M1_dom"/>
</dbReference>
<evidence type="ECO:0000256" key="6">
    <source>
        <dbReference type="ARBA" id="ARBA00022723"/>
    </source>
</evidence>
<feature type="chain" id="PRO_5032493464" description="Aminopeptidase" evidence="15">
    <location>
        <begin position="39"/>
        <end position="989"/>
    </location>
</feature>
<dbReference type="PANTHER" id="PTHR11533">
    <property type="entry name" value="PROTEASE M1 ZINC METALLOPROTEASE"/>
    <property type="match status" value="1"/>
</dbReference>
<dbReference type="Pfam" id="PF01433">
    <property type="entry name" value="Peptidase_M1"/>
    <property type="match status" value="1"/>
</dbReference>
<dbReference type="GO" id="GO:0098552">
    <property type="term" value="C:side of membrane"/>
    <property type="evidence" value="ECO:0007669"/>
    <property type="project" value="UniProtKB-KW"/>
</dbReference>
<dbReference type="GO" id="GO:0005886">
    <property type="term" value="C:plasma membrane"/>
    <property type="evidence" value="ECO:0007669"/>
    <property type="project" value="UniProtKB-SubCell"/>
</dbReference>
<keyword evidence="4" id="KW-0325">Glycoprotein</keyword>
<evidence type="ECO:0000256" key="7">
    <source>
        <dbReference type="ARBA" id="ARBA00022801"/>
    </source>
</evidence>
<dbReference type="Pfam" id="PF17900">
    <property type="entry name" value="Peptidase_M1_N"/>
    <property type="match status" value="1"/>
</dbReference>
<dbReference type="InterPro" id="IPR034016">
    <property type="entry name" value="M1_APN-typ"/>
</dbReference>
<dbReference type="InterPro" id="IPR042097">
    <property type="entry name" value="Aminopeptidase_N-like_N_sf"/>
</dbReference>
<dbReference type="Gene3D" id="1.10.390.10">
    <property type="entry name" value="Neutral Protease Domain 2"/>
    <property type="match status" value="1"/>
</dbReference>
<dbReference type="CDD" id="cd09601">
    <property type="entry name" value="M1_APN-Q_like"/>
    <property type="match status" value="1"/>
</dbReference>
<dbReference type="EC" id="3.4.11.-" evidence="14"/>
<evidence type="ECO:0000313" key="20">
    <source>
        <dbReference type="Proteomes" id="UP000606786"/>
    </source>
</evidence>
<dbReference type="OrthoDB" id="510539at2759"/>
<reference evidence="19" key="1">
    <citation type="submission" date="2020-11" db="EMBL/GenBank/DDBJ databases">
        <authorList>
            <person name="Whitehead M."/>
        </authorList>
    </citation>
    <scope>NUCLEOTIDE SEQUENCE</scope>
    <source>
        <strain evidence="19">EGII</strain>
    </source>
</reference>
<feature type="site" description="Transition state stabilizer" evidence="13">
    <location>
        <position position="470"/>
    </location>
</feature>
<dbReference type="GO" id="GO:0005615">
    <property type="term" value="C:extracellular space"/>
    <property type="evidence" value="ECO:0007669"/>
    <property type="project" value="TreeGrafter"/>
</dbReference>
<dbReference type="AlphaFoldDB" id="A0A811U9K7"/>
<feature type="domain" description="Peptidase M1 membrane alanine aminopeptidase" evidence="16">
    <location>
        <begin position="318"/>
        <end position="523"/>
    </location>
</feature>
<evidence type="ECO:0000256" key="4">
    <source>
        <dbReference type="ARBA" id="ARBA00022622"/>
    </source>
</evidence>
<comment type="caution">
    <text evidence="19">The sequence shown here is derived from an EMBL/GenBank/DDBJ whole genome shotgun (WGS) entry which is preliminary data.</text>
</comment>
<keyword evidence="7 14" id="KW-0378">Hydrolase</keyword>
<evidence type="ECO:0000256" key="3">
    <source>
        <dbReference type="ARBA" id="ARBA00022438"/>
    </source>
</evidence>
<gene>
    <name evidence="19" type="ORF">CCAP1982_LOCUS3901</name>
</gene>
<dbReference type="Pfam" id="PF11838">
    <property type="entry name" value="ERAP1_C"/>
    <property type="match status" value="1"/>
</dbReference>
<evidence type="ECO:0000256" key="9">
    <source>
        <dbReference type="ARBA" id="ARBA00023049"/>
    </source>
</evidence>
<comment type="subcellular location">
    <subcellularLocation>
        <location evidence="1">Cell membrane</location>
        <topology evidence="1">Lipid-anchor</topology>
        <topology evidence="1">GPI-anchor</topology>
    </subcellularLocation>
</comment>
<evidence type="ECO:0000259" key="18">
    <source>
        <dbReference type="Pfam" id="PF17900"/>
    </source>
</evidence>
<dbReference type="Gene3D" id="2.60.40.1910">
    <property type="match status" value="1"/>
</dbReference>
<keyword evidence="15" id="KW-0732">Signal</keyword>
<dbReference type="Gene3D" id="1.25.50.20">
    <property type="match status" value="1"/>
</dbReference>
<dbReference type="Gene3D" id="2.60.40.1730">
    <property type="entry name" value="tricorn interacting facor f3 domain"/>
    <property type="match status" value="1"/>
</dbReference>
<keyword evidence="5 14" id="KW-0645">Protease</keyword>
<evidence type="ECO:0000256" key="10">
    <source>
        <dbReference type="ARBA" id="ARBA00023288"/>
    </source>
</evidence>
<protein>
    <recommendedName>
        <fullName evidence="14">Aminopeptidase</fullName>
        <ecNumber evidence="14">3.4.11.-</ecNumber>
    </recommendedName>
</protein>
<evidence type="ECO:0000256" key="8">
    <source>
        <dbReference type="ARBA" id="ARBA00022833"/>
    </source>
</evidence>
<name>A0A811U9K7_CERCA</name>
<keyword evidence="3 14" id="KW-0031">Aminopeptidase</keyword>
<dbReference type="Proteomes" id="UP000606786">
    <property type="component" value="Unassembled WGS sequence"/>
</dbReference>
<dbReference type="InterPro" id="IPR045357">
    <property type="entry name" value="Aminopeptidase_N-like_N"/>
</dbReference>
<feature type="binding site" evidence="12">
    <location>
        <position position="391"/>
    </location>
    <ligand>
        <name>Zn(2+)</name>
        <dbReference type="ChEBI" id="CHEBI:29105"/>
        <note>catalytic</note>
    </ligand>
</feature>
<dbReference type="GO" id="GO:0006508">
    <property type="term" value="P:proteolysis"/>
    <property type="evidence" value="ECO:0007669"/>
    <property type="project" value="UniProtKB-KW"/>
</dbReference>
<evidence type="ECO:0000256" key="2">
    <source>
        <dbReference type="ARBA" id="ARBA00010136"/>
    </source>
</evidence>
<keyword evidence="9 14" id="KW-0482">Metalloprotease</keyword>
<dbReference type="GO" id="GO:0008237">
    <property type="term" value="F:metallopeptidase activity"/>
    <property type="evidence" value="ECO:0007669"/>
    <property type="project" value="UniProtKB-KW"/>
</dbReference>
<evidence type="ECO:0000259" key="16">
    <source>
        <dbReference type="Pfam" id="PF01433"/>
    </source>
</evidence>
<feature type="active site" description="Proton acceptor" evidence="11">
    <location>
        <position position="388"/>
    </location>
</feature>
<evidence type="ECO:0000256" key="13">
    <source>
        <dbReference type="PIRSR" id="PIRSR634016-4"/>
    </source>
</evidence>
<accession>A0A811U9K7</accession>
<evidence type="ECO:0000256" key="15">
    <source>
        <dbReference type="SAM" id="SignalP"/>
    </source>
</evidence>
<dbReference type="GO" id="GO:0008270">
    <property type="term" value="F:zinc ion binding"/>
    <property type="evidence" value="ECO:0007669"/>
    <property type="project" value="UniProtKB-UniRule"/>
</dbReference>
<dbReference type="PRINTS" id="PR00756">
    <property type="entry name" value="ALADIPTASE"/>
</dbReference>
<sequence length="989" mass="115827">MIKIINIYGRKTKRFLHFNELNLEIFVLLLFAINSADSADRSSLTNLHLKTNQPTVLDITTTTPRYNPNKIPRSLRLPNTTYPLSYHLHIVSYVHREEFQYNGNITIEILVRESTNEIVLHAKNLTVTAISMRELNTHVTLDDLTYTYNERANFLIIHPIENYQAFEAGQRYRLEILYKGFFQENSYGIYWMAYKDEKNGTVYEIATHFEPTSARLAFPCYDEPSFKANFTISLTHSNYYTAISNMLVRQIEPYIDVNGALGGIDGPMLTTTFHATPAISTYLVAFVISDFVYISEEYHGVLQRIFTPPHVADKGRRALKNAVRALSKFEDYFGIDYVLPKLDHIILKRSPAAMENWGLITYVGDALMNWDDVGSSKMQFDVIVQNHEIAHQWFGNLVSPQWWSYAWLNEGFATYFSYVVTDLLYPDYKIMDYFLIYVADDAYSTIGIRPMTYYLENSSEIRKVFDSITYHRAACVIKMFHHAFNQKTFVRGISQYLRKYQYSVANELNLIDELQAAIATDVTFSQAVWSKNSVRDIMLSWTHSSAIPIVSISRDYEYNTITIKQRSKDQSSLEYWWIPLNFASASAPDFQRTTVDYFMPPVPEVTLSASELGIELRIDDWLIVNKQQTGFYHVLYNDANLWLIAKQLHDNHTVIHPLNRAAIFQDLGYRIRNNNLQSVDVIFKLLSYLQHEKELVLWVQVADTILYLCSTLYGTSSRQMYTKFVRQLVKPMFTEIFEKPVQQNLTNTEVFAREKIMEIACWVDLPECLTYTHNVVRDRLVDSEARRNQKKYYGNSDFSDTLLLCLGMRYLHDGEFNAMLNTLSNGDRDTHPWYDDLIYALRCTQNQTYLQQYLNFLLGENSTKSIMDDNESMMYLVYMLRSNRAAHTVVWQFLEHNYQVLCRKDCFLRIFNRIAEYVPRSYLEQFKYLRQKIALQPKKVDENEFLIDVDSPSIGRRVEKSEIFVQKFNNQVYEWLQKHYVEDGIINFI</sequence>
<evidence type="ECO:0000256" key="11">
    <source>
        <dbReference type="PIRSR" id="PIRSR634016-1"/>
    </source>
</evidence>
<keyword evidence="4" id="KW-0472">Membrane</keyword>
<feature type="domain" description="ERAP1-like C-terminal" evidence="17">
    <location>
        <begin position="621"/>
        <end position="904"/>
    </location>
</feature>
<comment type="similarity">
    <text evidence="2 14">Belongs to the peptidase M1 family.</text>
</comment>
<feature type="binding site" evidence="12">
    <location>
        <position position="410"/>
    </location>
    <ligand>
        <name>Zn(2+)</name>
        <dbReference type="ChEBI" id="CHEBI:29105"/>
        <note>catalytic</note>
    </ligand>
</feature>
<feature type="domain" description="Aminopeptidase N-like N-terminal" evidence="18">
    <location>
        <begin position="83"/>
        <end position="283"/>
    </location>
</feature>
<evidence type="ECO:0000256" key="14">
    <source>
        <dbReference type="RuleBase" id="RU364040"/>
    </source>
</evidence>
<comment type="cofactor">
    <cofactor evidence="12 14">
        <name>Zn(2+)</name>
        <dbReference type="ChEBI" id="CHEBI:29105"/>
    </cofactor>
    <text evidence="12 14">Binds 1 zinc ion per subunit.</text>
</comment>
<keyword evidence="6 12" id="KW-0479">Metal-binding</keyword>